<accession>E9S939</accession>
<dbReference type="NCBIfam" id="TIGR02937">
    <property type="entry name" value="sigma70-ECF"/>
    <property type="match status" value="1"/>
</dbReference>
<keyword evidence="3" id="KW-0731">Sigma factor</keyword>
<evidence type="ECO:0000313" key="7">
    <source>
        <dbReference type="Proteomes" id="UP000004259"/>
    </source>
</evidence>
<protein>
    <submittedName>
        <fullName evidence="6">RNA polymerase sigma factor, sigma-70 family</fullName>
    </submittedName>
</protein>
<proteinExistence type="inferred from homology"/>
<dbReference type="Gene3D" id="1.10.1740.10">
    <property type="match status" value="1"/>
</dbReference>
<keyword evidence="2" id="KW-0805">Transcription regulation</keyword>
<dbReference type="Pfam" id="PF08281">
    <property type="entry name" value="Sigma70_r4_2"/>
    <property type="match status" value="1"/>
</dbReference>
<comment type="caution">
    <text evidence="6">The sequence shown here is derived from an EMBL/GenBank/DDBJ whole genome shotgun (WGS) entry which is preliminary data.</text>
</comment>
<evidence type="ECO:0000259" key="5">
    <source>
        <dbReference type="Pfam" id="PF08281"/>
    </source>
</evidence>
<feature type="domain" description="RNA polymerase sigma factor 70 region 4 type 2" evidence="5">
    <location>
        <begin position="125"/>
        <end position="166"/>
    </location>
</feature>
<evidence type="ECO:0000313" key="6">
    <source>
        <dbReference type="EMBL" id="EGC04215.1"/>
    </source>
</evidence>
<dbReference type="eggNOG" id="COG1595">
    <property type="taxonomic scope" value="Bacteria"/>
</dbReference>
<evidence type="ECO:0000256" key="4">
    <source>
        <dbReference type="ARBA" id="ARBA00023163"/>
    </source>
</evidence>
<dbReference type="GO" id="GO:0003677">
    <property type="term" value="F:DNA binding"/>
    <property type="evidence" value="ECO:0007669"/>
    <property type="project" value="InterPro"/>
</dbReference>
<sequence length="177" mass="20638">MTEPKQLFEEIYDATRESAFRYITAKCLSISDIDDIYQTTFINVYNAIVKRGAPIEEPEAFVILIAKRTLAKYYPLAKRLRAQISLSRDEEEGGQADLPDDTDIEDIAADRQLIERINKEIGKKPPVTQMIIFMYYYRSMTIRDIAEVMEMSESAVKGHIYRTTEHLRRLYRKENGQ</sequence>
<keyword evidence="7" id="KW-1185">Reference proteome</keyword>
<dbReference type="RefSeq" id="WP_004167414.1">
    <property type="nucleotide sequence ID" value="NZ_ADKM02000032.1"/>
</dbReference>
<dbReference type="GO" id="GO:0006352">
    <property type="term" value="P:DNA-templated transcription initiation"/>
    <property type="evidence" value="ECO:0007669"/>
    <property type="project" value="InterPro"/>
</dbReference>
<organism evidence="6 7">
    <name type="scientific">Ruminococcus albus 8</name>
    <dbReference type="NCBI Taxonomy" id="246199"/>
    <lineage>
        <taxon>Bacteria</taxon>
        <taxon>Bacillati</taxon>
        <taxon>Bacillota</taxon>
        <taxon>Clostridia</taxon>
        <taxon>Eubacteriales</taxon>
        <taxon>Oscillospiraceae</taxon>
        <taxon>Ruminococcus</taxon>
    </lineage>
</organism>
<dbReference type="PANTHER" id="PTHR43133:SF51">
    <property type="entry name" value="RNA POLYMERASE SIGMA FACTOR"/>
    <property type="match status" value="1"/>
</dbReference>
<dbReference type="InterPro" id="IPR036388">
    <property type="entry name" value="WH-like_DNA-bd_sf"/>
</dbReference>
<dbReference type="SUPFAM" id="SSF88659">
    <property type="entry name" value="Sigma3 and sigma4 domains of RNA polymerase sigma factors"/>
    <property type="match status" value="1"/>
</dbReference>
<dbReference type="STRING" id="246199.CUS_5555"/>
<comment type="similarity">
    <text evidence="1">Belongs to the sigma-70 factor family. ECF subfamily.</text>
</comment>
<keyword evidence="4" id="KW-0804">Transcription</keyword>
<evidence type="ECO:0000256" key="3">
    <source>
        <dbReference type="ARBA" id="ARBA00023082"/>
    </source>
</evidence>
<name>E9S939_RUMAL</name>
<dbReference type="GO" id="GO:0016987">
    <property type="term" value="F:sigma factor activity"/>
    <property type="evidence" value="ECO:0007669"/>
    <property type="project" value="UniProtKB-KW"/>
</dbReference>
<dbReference type="InterPro" id="IPR013325">
    <property type="entry name" value="RNA_pol_sigma_r2"/>
</dbReference>
<dbReference type="Gene3D" id="1.10.10.10">
    <property type="entry name" value="Winged helix-like DNA-binding domain superfamily/Winged helix DNA-binding domain"/>
    <property type="match status" value="1"/>
</dbReference>
<dbReference type="InterPro" id="IPR013249">
    <property type="entry name" value="RNA_pol_sigma70_r4_t2"/>
</dbReference>
<dbReference type="EMBL" id="ADKM02000032">
    <property type="protein sequence ID" value="EGC04215.1"/>
    <property type="molecule type" value="Genomic_DNA"/>
</dbReference>
<dbReference type="AlphaFoldDB" id="E9S939"/>
<reference evidence="6 7" key="1">
    <citation type="submission" date="2011-02" db="EMBL/GenBank/DDBJ databases">
        <authorList>
            <person name="Nelson K.E."/>
            <person name="Sutton G."/>
            <person name="Torralba M."/>
            <person name="Durkin S."/>
            <person name="Harkins D."/>
            <person name="Montgomery R."/>
            <person name="Ziemer C."/>
            <person name="Klaassens E."/>
            <person name="Ocuiv P."/>
            <person name="Morrison M."/>
        </authorList>
    </citation>
    <scope>NUCLEOTIDE SEQUENCE [LARGE SCALE GENOMIC DNA]</scope>
    <source>
        <strain evidence="6 7">8</strain>
    </source>
</reference>
<dbReference type="PANTHER" id="PTHR43133">
    <property type="entry name" value="RNA POLYMERASE ECF-TYPE SIGMA FACTO"/>
    <property type="match status" value="1"/>
</dbReference>
<dbReference type="Proteomes" id="UP000004259">
    <property type="component" value="Unassembled WGS sequence"/>
</dbReference>
<gene>
    <name evidence="6" type="ORF">CUS_5555</name>
</gene>
<dbReference type="InterPro" id="IPR013324">
    <property type="entry name" value="RNA_pol_sigma_r3/r4-like"/>
</dbReference>
<dbReference type="OrthoDB" id="9784984at2"/>
<evidence type="ECO:0000256" key="1">
    <source>
        <dbReference type="ARBA" id="ARBA00010641"/>
    </source>
</evidence>
<evidence type="ECO:0000256" key="2">
    <source>
        <dbReference type="ARBA" id="ARBA00023015"/>
    </source>
</evidence>
<dbReference type="InterPro" id="IPR014284">
    <property type="entry name" value="RNA_pol_sigma-70_dom"/>
</dbReference>
<dbReference type="SUPFAM" id="SSF88946">
    <property type="entry name" value="Sigma2 domain of RNA polymerase sigma factors"/>
    <property type="match status" value="1"/>
</dbReference>
<dbReference type="InterPro" id="IPR039425">
    <property type="entry name" value="RNA_pol_sigma-70-like"/>
</dbReference>